<sequence>MCDSADTIIQKADLYLKEGQEEACLRLLRDLSKHQSDNGRLCLKYALALDHFSREEEAIPAYKKAMDSGLDPDDERVAMICLASSYRNVGKVDQAMAMITGAMEKYPGHIPVECFCSLILLDAGLEKMAVQQLVQVLLRELKPEAFEGFKEALKVKVNELTEEKP</sequence>
<evidence type="ECO:0000313" key="2">
    <source>
        <dbReference type="EMBL" id="XCJ16451.1"/>
    </source>
</evidence>
<protein>
    <submittedName>
        <fullName evidence="2">Tetratricopeptide repeat protein</fullName>
    </submittedName>
</protein>
<dbReference type="Pfam" id="PF12688">
    <property type="entry name" value="TPR_5"/>
    <property type="match status" value="1"/>
</dbReference>
<dbReference type="InterPro" id="IPR041656">
    <property type="entry name" value="TPR_5"/>
</dbReference>
<dbReference type="Gene3D" id="1.25.40.10">
    <property type="entry name" value="Tetratricopeptide repeat domain"/>
    <property type="match status" value="1"/>
</dbReference>
<accession>A0AAU8IDS7</accession>
<gene>
    <name evidence="2" type="ORF">ABNN70_12395</name>
</gene>
<dbReference type="InterPro" id="IPR011990">
    <property type="entry name" value="TPR-like_helical_dom_sf"/>
</dbReference>
<reference evidence="2" key="1">
    <citation type="submission" date="2024-06" db="EMBL/GenBank/DDBJ databases">
        <authorList>
            <person name="Fan A."/>
            <person name="Zhang F.Y."/>
            <person name="Zhang L."/>
        </authorList>
    </citation>
    <scope>NUCLEOTIDE SEQUENCE</scope>
    <source>
        <strain evidence="2">Y61</strain>
    </source>
</reference>
<proteinExistence type="predicted"/>
<dbReference type="AlphaFoldDB" id="A0AAU8IDS7"/>
<dbReference type="EMBL" id="CP159510">
    <property type="protein sequence ID" value="XCJ16451.1"/>
    <property type="molecule type" value="Genomic_DNA"/>
</dbReference>
<evidence type="ECO:0000259" key="1">
    <source>
        <dbReference type="Pfam" id="PF12688"/>
    </source>
</evidence>
<organism evidence="2">
    <name type="scientific">Sporolactobacillus sp. Y61</name>
    <dbReference type="NCBI Taxonomy" id="3160863"/>
    <lineage>
        <taxon>Bacteria</taxon>
        <taxon>Bacillati</taxon>
        <taxon>Bacillota</taxon>
        <taxon>Bacilli</taxon>
        <taxon>Bacillales</taxon>
        <taxon>Sporolactobacillaceae</taxon>
        <taxon>Sporolactobacillus</taxon>
    </lineage>
</organism>
<dbReference type="RefSeq" id="WP_353947956.1">
    <property type="nucleotide sequence ID" value="NZ_CP159510.1"/>
</dbReference>
<name>A0AAU8IDS7_9BACL</name>
<feature type="domain" description="Tetratrico peptide repeat group 5" evidence="1">
    <location>
        <begin position="46"/>
        <end position="141"/>
    </location>
</feature>
<dbReference type="SUPFAM" id="SSF48452">
    <property type="entry name" value="TPR-like"/>
    <property type="match status" value="1"/>
</dbReference>